<dbReference type="Proteomes" id="UP001194580">
    <property type="component" value="Unassembled WGS sequence"/>
</dbReference>
<dbReference type="GO" id="GO:0046872">
    <property type="term" value="F:metal ion binding"/>
    <property type="evidence" value="ECO:0007669"/>
    <property type="project" value="UniProtKB-KW"/>
</dbReference>
<evidence type="ECO:0000313" key="6">
    <source>
        <dbReference type="Proteomes" id="UP001194580"/>
    </source>
</evidence>
<dbReference type="SUPFAM" id="SSF47807">
    <property type="entry name" value="5' to 3' exonuclease, C-terminal subdomain"/>
    <property type="match status" value="1"/>
</dbReference>
<gene>
    <name evidence="5" type="primary">FEN1_2</name>
    <name evidence="5" type="ORF">BGZ95_005634</name>
</gene>
<organism evidence="5 6">
    <name type="scientific">Linnemannia exigua</name>
    <dbReference type="NCBI Taxonomy" id="604196"/>
    <lineage>
        <taxon>Eukaryota</taxon>
        <taxon>Fungi</taxon>
        <taxon>Fungi incertae sedis</taxon>
        <taxon>Mucoromycota</taxon>
        <taxon>Mortierellomycotina</taxon>
        <taxon>Mortierellomycetes</taxon>
        <taxon>Mortierellales</taxon>
        <taxon>Mortierellaceae</taxon>
        <taxon>Linnemannia</taxon>
    </lineage>
</organism>
<proteinExistence type="predicted"/>
<dbReference type="GO" id="GO:0003677">
    <property type="term" value="F:DNA binding"/>
    <property type="evidence" value="ECO:0007669"/>
    <property type="project" value="InterPro"/>
</dbReference>
<dbReference type="PANTHER" id="PTHR11081:SF9">
    <property type="entry name" value="FLAP ENDONUCLEASE 1"/>
    <property type="match status" value="1"/>
</dbReference>
<dbReference type="Gene3D" id="1.10.150.20">
    <property type="entry name" value="5' to 3' exonuclease, C-terminal subdomain"/>
    <property type="match status" value="1"/>
</dbReference>
<comment type="caution">
    <text evidence="5">The sequence shown here is derived from an EMBL/GenBank/DDBJ whole genome shotgun (WGS) entry which is preliminary data.</text>
</comment>
<dbReference type="InterPro" id="IPR008918">
    <property type="entry name" value="HhH2"/>
</dbReference>
<keyword evidence="2" id="KW-0540">Nuclease</keyword>
<evidence type="ECO:0000256" key="2">
    <source>
        <dbReference type="ARBA" id="ARBA00022759"/>
    </source>
</evidence>
<dbReference type="PANTHER" id="PTHR11081">
    <property type="entry name" value="FLAP ENDONUCLEASE FAMILY MEMBER"/>
    <property type="match status" value="1"/>
</dbReference>
<feature type="domain" description="XPG-I" evidence="4">
    <location>
        <begin position="1"/>
        <end position="56"/>
    </location>
</feature>
<evidence type="ECO:0000256" key="3">
    <source>
        <dbReference type="ARBA" id="ARBA00022842"/>
    </source>
</evidence>
<dbReference type="InterPro" id="IPR036279">
    <property type="entry name" value="5-3_exonuclease_C_sf"/>
</dbReference>
<dbReference type="InterPro" id="IPR029060">
    <property type="entry name" value="PIN-like_dom_sf"/>
</dbReference>
<name>A0AAD4H8N3_9FUNG</name>
<dbReference type="SMART" id="SM00279">
    <property type="entry name" value="HhH2"/>
    <property type="match status" value="1"/>
</dbReference>
<evidence type="ECO:0000256" key="1">
    <source>
        <dbReference type="ARBA" id="ARBA00022723"/>
    </source>
</evidence>
<dbReference type="EMBL" id="JAAAIL010000260">
    <property type="protein sequence ID" value="KAG0277630.1"/>
    <property type="molecule type" value="Genomic_DNA"/>
</dbReference>
<accession>A0AAD4H8N3</accession>
<dbReference type="GO" id="GO:0017108">
    <property type="term" value="F:5'-flap endonuclease activity"/>
    <property type="evidence" value="ECO:0007669"/>
    <property type="project" value="TreeGrafter"/>
</dbReference>
<dbReference type="InterPro" id="IPR006084">
    <property type="entry name" value="XPG/Rad2"/>
</dbReference>
<dbReference type="Pfam" id="PF00867">
    <property type="entry name" value="XPG_I"/>
    <property type="match status" value="1"/>
</dbReference>
<keyword evidence="6" id="KW-1185">Reference proteome</keyword>
<protein>
    <submittedName>
        <fullName evidence="5">Elongation of fatty acids protein 2</fullName>
    </submittedName>
</protein>
<evidence type="ECO:0000313" key="5">
    <source>
        <dbReference type="EMBL" id="KAG0277630.1"/>
    </source>
</evidence>
<sequence length="202" mass="22055">MSEDTDTAVFGNGLLLRQVGATGGRGIIEINPVLAKQGLGLSHDAFRDLCILCGTDFSGTIEGIGPNRAVKLIQYYGSIESIMANTDYKPRPDFVYDRARRVFDRTPAVPLDPTAYQSKPEIQPLLLELLLKYDINPEEVKQELLNDIKAEEMGLETGFDQAVKAAETATFSGSSMGIDPFKATAIKLPSLWPNSSDSKLTQ</sequence>
<dbReference type="InterPro" id="IPR006086">
    <property type="entry name" value="XPG-I_dom"/>
</dbReference>
<reference evidence="5" key="1">
    <citation type="journal article" date="2020" name="Fungal Divers.">
        <title>Resolving the Mortierellaceae phylogeny through synthesis of multi-gene phylogenetics and phylogenomics.</title>
        <authorList>
            <person name="Vandepol N."/>
            <person name="Liber J."/>
            <person name="Desiro A."/>
            <person name="Na H."/>
            <person name="Kennedy M."/>
            <person name="Barry K."/>
            <person name="Grigoriev I.V."/>
            <person name="Miller A.N."/>
            <person name="O'Donnell K."/>
            <person name="Stajich J.E."/>
            <person name="Bonito G."/>
        </authorList>
    </citation>
    <scope>NUCLEOTIDE SEQUENCE</scope>
    <source>
        <strain evidence="5">NRRL 28262</strain>
    </source>
</reference>
<evidence type="ECO:0000259" key="4">
    <source>
        <dbReference type="Pfam" id="PF00867"/>
    </source>
</evidence>
<keyword evidence="2" id="KW-0378">Hydrolase</keyword>
<keyword evidence="3" id="KW-0460">Magnesium</keyword>
<dbReference type="SUPFAM" id="SSF88723">
    <property type="entry name" value="PIN domain-like"/>
    <property type="match status" value="1"/>
</dbReference>
<dbReference type="GO" id="GO:0006281">
    <property type="term" value="P:DNA repair"/>
    <property type="evidence" value="ECO:0007669"/>
    <property type="project" value="UniProtKB-ARBA"/>
</dbReference>
<dbReference type="AlphaFoldDB" id="A0AAD4H8N3"/>
<keyword evidence="1" id="KW-0479">Metal-binding</keyword>
<keyword evidence="2" id="KW-0255">Endonuclease</keyword>